<proteinExistence type="predicted"/>
<protein>
    <recommendedName>
        <fullName evidence="4">Active regulator of SIRT1</fullName>
    </recommendedName>
</protein>
<name>A0ABM1ZB56_AEDAL</name>
<dbReference type="RefSeq" id="XP_029708605.1">
    <property type="nucleotide sequence ID" value="XM_029852745.2"/>
</dbReference>
<reference evidence="2" key="2">
    <citation type="submission" date="2025-05" db="UniProtKB">
        <authorList>
            <consortium name="EnsemblMetazoa"/>
        </authorList>
    </citation>
    <scope>IDENTIFICATION</scope>
    <source>
        <strain evidence="2">Foshan</strain>
    </source>
</reference>
<reference evidence="3" key="1">
    <citation type="journal article" date="2015" name="Proc. Natl. Acad. Sci. U.S.A.">
        <title>Genome sequence of the Asian Tiger mosquito, Aedes albopictus, reveals insights into its biology, genetics, and evolution.</title>
        <authorList>
            <person name="Chen X.G."/>
            <person name="Jiang X."/>
            <person name="Gu J."/>
            <person name="Xu M."/>
            <person name="Wu Y."/>
            <person name="Deng Y."/>
            <person name="Zhang C."/>
            <person name="Bonizzoni M."/>
            <person name="Dermauw W."/>
            <person name="Vontas J."/>
            <person name="Armbruster P."/>
            <person name="Huang X."/>
            <person name="Yang Y."/>
            <person name="Zhang H."/>
            <person name="He W."/>
            <person name="Peng H."/>
            <person name="Liu Y."/>
            <person name="Wu K."/>
            <person name="Chen J."/>
            <person name="Lirakis M."/>
            <person name="Topalis P."/>
            <person name="Van Leeuwen T."/>
            <person name="Hall A.B."/>
            <person name="Jiang X."/>
            <person name="Thorpe C."/>
            <person name="Mueller R.L."/>
            <person name="Sun C."/>
            <person name="Waterhouse R.M."/>
            <person name="Yan G."/>
            <person name="Tu Z.J."/>
            <person name="Fang X."/>
            <person name="James A.A."/>
        </authorList>
    </citation>
    <scope>NUCLEOTIDE SEQUENCE [LARGE SCALE GENOMIC DNA]</scope>
    <source>
        <strain evidence="3">Foshan</strain>
    </source>
</reference>
<accession>A0ABM1ZB56</accession>
<evidence type="ECO:0000313" key="2">
    <source>
        <dbReference type="EnsemblMetazoa" id="AALFPA23_016791.P24510"/>
    </source>
</evidence>
<keyword evidence="3" id="KW-1185">Reference proteome</keyword>
<evidence type="ECO:0000313" key="3">
    <source>
        <dbReference type="Proteomes" id="UP000069940"/>
    </source>
</evidence>
<organism evidence="2 3">
    <name type="scientific">Aedes albopictus</name>
    <name type="common">Asian tiger mosquito</name>
    <name type="synonym">Stegomyia albopicta</name>
    <dbReference type="NCBI Taxonomy" id="7160"/>
    <lineage>
        <taxon>Eukaryota</taxon>
        <taxon>Metazoa</taxon>
        <taxon>Ecdysozoa</taxon>
        <taxon>Arthropoda</taxon>
        <taxon>Hexapoda</taxon>
        <taxon>Insecta</taxon>
        <taxon>Pterygota</taxon>
        <taxon>Neoptera</taxon>
        <taxon>Endopterygota</taxon>
        <taxon>Diptera</taxon>
        <taxon>Nematocera</taxon>
        <taxon>Culicoidea</taxon>
        <taxon>Culicidae</taxon>
        <taxon>Culicinae</taxon>
        <taxon>Aedini</taxon>
        <taxon>Aedes</taxon>
        <taxon>Stegomyia</taxon>
    </lineage>
</organism>
<dbReference type="Proteomes" id="UP000069940">
    <property type="component" value="Unassembled WGS sequence"/>
</dbReference>
<dbReference type="Pfam" id="PF15684">
    <property type="entry name" value="AROS"/>
    <property type="match status" value="1"/>
</dbReference>
<dbReference type="EnsemblMetazoa" id="AALFPA23_016791.R24510">
    <property type="protein sequence ID" value="AALFPA23_016791.P24510"/>
    <property type="gene ID" value="AALFPA23_016791"/>
</dbReference>
<evidence type="ECO:0000256" key="1">
    <source>
        <dbReference type="SAM" id="MobiDB-lite"/>
    </source>
</evidence>
<evidence type="ECO:0008006" key="4">
    <source>
        <dbReference type="Google" id="ProtNLM"/>
    </source>
</evidence>
<dbReference type="InterPro" id="IPR023262">
    <property type="entry name" value="AROS"/>
</dbReference>
<sequence length="154" mass="17617">MSKSLVKKALALVEEGLSDSKKKSETSTGKKRKSDDSDIMPRHHKMVRYVGKKGRKEATDVLRRRPESLTVMEARKRIQNRKDNTEDNVRRLLLLSSANIGEETGAKLVKRAQTGRYVVTADEFMDKKGNKESAFDEEDFEKFEQELLTSVLNQ</sequence>
<feature type="region of interest" description="Disordered" evidence="1">
    <location>
        <begin position="16"/>
        <end position="45"/>
    </location>
</feature>
<dbReference type="GeneID" id="115255033"/>